<dbReference type="EMBL" id="JADWDC010000097">
    <property type="protein sequence ID" value="MCC0179614.1"/>
    <property type="molecule type" value="Genomic_DNA"/>
</dbReference>
<gene>
    <name evidence="3" type="ORF">I4641_21900</name>
</gene>
<feature type="domain" description="OCP N-terminal" evidence="2">
    <location>
        <begin position="18"/>
        <end position="169"/>
    </location>
</feature>
<keyword evidence="1" id="KW-0157">Chromophore</keyword>
<keyword evidence="4" id="KW-1185">Reference proteome</keyword>
<dbReference type="SUPFAM" id="SSF81930">
    <property type="entry name" value="Orange carotenoid protein, N-terminal domain"/>
    <property type="match status" value="1"/>
</dbReference>
<proteinExistence type="inferred from homology"/>
<dbReference type="InterPro" id="IPR015233">
    <property type="entry name" value="Orange_carotenoid-bd_N"/>
</dbReference>
<evidence type="ECO:0000259" key="2">
    <source>
        <dbReference type="PROSITE" id="PS51773"/>
    </source>
</evidence>
<comment type="similarity">
    <text evidence="1">Belongs to the orange carotenoid-binding protein family.</text>
</comment>
<dbReference type="GO" id="GO:0030089">
    <property type="term" value="C:phycobilisome"/>
    <property type="evidence" value="ECO:0007669"/>
    <property type="project" value="UniProtKB-UniRule"/>
</dbReference>
<dbReference type="Pfam" id="PF09150">
    <property type="entry name" value="Carot_N"/>
    <property type="match status" value="1"/>
</dbReference>
<accession>A0A964BTN9</accession>
<name>A0A964BTN9_9CYAN</name>
<keyword evidence="1" id="KW-0793">Thylakoid</keyword>
<comment type="caution">
    <text evidence="3">The sequence shown here is derived from an EMBL/GenBank/DDBJ whole genome shotgun (WGS) entry which is preliminary data.</text>
</comment>
<keyword evidence="1" id="KW-0472">Membrane</keyword>
<sequence>MSITINSAQSIFSDTQVANVVPSIIERFNKLKAEDQLALIWFAYTEMGKTITIAAPGSTSMIFAQKLLEQIKQMSPAEQTQVMCDLANHADTPLCRSYSFFTTNLKLGFWNQLGEWMEQGTVAPIPKGYKLSSQANSVLQAIANADPGQQITILRNAVVGMGFDSKSPGSRQKVREPISVPTKMAARTEASIEGITNTTVLSYINNMNANDFEAAVNLFAPNGALQPPFQKPIIGREAILSYMREECQGLKLMPKRGRIESMDEGYTSIKLTGKVQTPWFGSSVGMNIAWRFLLDPQDNIFFVAVDLLASPKELLNLVRQKVN</sequence>
<organism evidence="3 4">
    <name type="scientific">Waterburya agarophytonicola KI4</name>
    <dbReference type="NCBI Taxonomy" id="2874699"/>
    <lineage>
        <taxon>Bacteria</taxon>
        <taxon>Bacillati</taxon>
        <taxon>Cyanobacteriota</taxon>
        <taxon>Cyanophyceae</taxon>
        <taxon>Pleurocapsales</taxon>
        <taxon>Hyellaceae</taxon>
        <taxon>Waterburya</taxon>
        <taxon>Waterburya agarophytonicola</taxon>
    </lineage>
</organism>
<dbReference type="AlphaFoldDB" id="A0A964BTN9"/>
<dbReference type="InterPro" id="IPR002075">
    <property type="entry name" value="NTF2_dom"/>
</dbReference>
<dbReference type="PROSITE" id="PS51773">
    <property type="entry name" value="OCP_N"/>
    <property type="match status" value="1"/>
</dbReference>
<keyword evidence="1" id="KW-0605">Phycobilisome</keyword>
<dbReference type="SUPFAM" id="SSF54427">
    <property type="entry name" value="NTF2-like"/>
    <property type="match status" value="1"/>
</dbReference>
<evidence type="ECO:0000313" key="4">
    <source>
        <dbReference type="Proteomes" id="UP000729733"/>
    </source>
</evidence>
<dbReference type="Pfam" id="PF02136">
    <property type="entry name" value="NTF2"/>
    <property type="match status" value="1"/>
</dbReference>
<dbReference type="GO" id="GO:0031404">
    <property type="term" value="F:chloride ion binding"/>
    <property type="evidence" value="ECO:0007669"/>
    <property type="project" value="InterPro"/>
</dbReference>
<dbReference type="Proteomes" id="UP000729733">
    <property type="component" value="Unassembled WGS sequence"/>
</dbReference>
<evidence type="ECO:0000313" key="3">
    <source>
        <dbReference type="EMBL" id="MCC0179614.1"/>
    </source>
</evidence>
<protein>
    <submittedName>
        <fullName evidence="3">Red carotenoid-binding protein</fullName>
    </submittedName>
</protein>
<keyword evidence="1" id="KW-0042">Antenna complex</keyword>
<dbReference type="RefSeq" id="WP_229642713.1">
    <property type="nucleotide sequence ID" value="NZ_JADWDC010000097.1"/>
</dbReference>
<dbReference type="Gene3D" id="3.10.450.50">
    <property type="match status" value="1"/>
</dbReference>
<evidence type="ECO:0000256" key="1">
    <source>
        <dbReference type="PROSITE-ProRule" id="PRU01109"/>
    </source>
</evidence>
<dbReference type="GO" id="GO:0016037">
    <property type="term" value="P:light absorption"/>
    <property type="evidence" value="ECO:0007669"/>
    <property type="project" value="UniProtKB-UniRule"/>
</dbReference>
<dbReference type="Gene3D" id="1.10.2090.10">
    <property type="entry name" value="Orange carotenoid-binding protein, N-terminal domain"/>
    <property type="match status" value="1"/>
</dbReference>
<dbReference type="InterPro" id="IPR036917">
    <property type="entry name" value="Orange_carotenoid-bd_N_sf"/>
</dbReference>
<dbReference type="InterPro" id="IPR032710">
    <property type="entry name" value="NTF2-like_dom_sf"/>
</dbReference>
<reference evidence="3" key="1">
    <citation type="journal article" date="2021" name="Antonie Van Leeuwenhoek">
        <title>Draft genome and description of Waterburya agarophytonicola gen. nov. sp. nov. (Pleurocapsales, Cyanobacteria): a seaweed symbiont.</title>
        <authorList>
            <person name="Bonthond G."/>
            <person name="Shalygin S."/>
            <person name="Bayer T."/>
            <person name="Weinberger F."/>
        </authorList>
    </citation>
    <scope>NUCLEOTIDE SEQUENCE</scope>
    <source>
        <strain evidence="3">KI4</strain>
    </source>
</reference>